<accession>A0A9Q1BFF6</accession>
<evidence type="ECO:0000256" key="1">
    <source>
        <dbReference type="SAM" id="Phobius"/>
    </source>
</evidence>
<reference evidence="4" key="1">
    <citation type="submission" date="2021-10" db="EMBL/GenBank/DDBJ databases">
        <title>Tropical sea cucumber genome reveals ecological adaptation and Cuvierian tubules defense mechanism.</title>
        <authorList>
            <person name="Chen T."/>
        </authorList>
    </citation>
    <scope>NUCLEOTIDE SEQUENCE</scope>
    <source>
        <strain evidence="4">Nanhai2018</strain>
        <tissue evidence="4">Muscle</tissue>
    </source>
</reference>
<feature type="chain" id="PRO_5040371910" description="Immunoglobulin domain-containing protein" evidence="2">
    <location>
        <begin position="23"/>
        <end position="832"/>
    </location>
</feature>
<dbReference type="PANTHER" id="PTHR46312">
    <property type="entry name" value="NACHT DOMAIN-CONTAINING PROTEIN"/>
    <property type="match status" value="1"/>
</dbReference>
<keyword evidence="2" id="KW-0732">Signal</keyword>
<proteinExistence type="predicted"/>
<feature type="transmembrane region" description="Helical" evidence="1">
    <location>
        <begin position="248"/>
        <end position="270"/>
    </location>
</feature>
<dbReference type="InterPro" id="IPR013106">
    <property type="entry name" value="Ig_V-set"/>
</dbReference>
<dbReference type="InterPro" id="IPR003599">
    <property type="entry name" value="Ig_sub"/>
</dbReference>
<dbReference type="Gene3D" id="2.60.40.10">
    <property type="entry name" value="Immunoglobulins"/>
    <property type="match status" value="1"/>
</dbReference>
<evidence type="ECO:0000259" key="3">
    <source>
        <dbReference type="SMART" id="SM00409"/>
    </source>
</evidence>
<dbReference type="SMART" id="SM00409">
    <property type="entry name" value="IG"/>
    <property type="match status" value="1"/>
</dbReference>
<dbReference type="Pfam" id="PF07686">
    <property type="entry name" value="V-set"/>
    <property type="match status" value="1"/>
</dbReference>
<keyword evidence="1" id="KW-0812">Transmembrane</keyword>
<dbReference type="SUPFAM" id="SSF48726">
    <property type="entry name" value="Immunoglobulin"/>
    <property type="match status" value="1"/>
</dbReference>
<dbReference type="InterPro" id="IPR036179">
    <property type="entry name" value="Ig-like_dom_sf"/>
</dbReference>
<keyword evidence="1" id="KW-1133">Transmembrane helix</keyword>
<dbReference type="Gene3D" id="3.40.50.300">
    <property type="entry name" value="P-loop containing nucleotide triphosphate hydrolases"/>
    <property type="match status" value="1"/>
</dbReference>
<dbReference type="SUPFAM" id="SSF52540">
    <property type="entry name" value="P-loop containing nucleoside triphosphate hydrolases"/>
    <property type="match status" value="1"/>
</dbReference>
<dbReference type="Pfam" id="PF05729">
    <property type="entry name" value="NACHT"/>
    <property type="match status" value="1"/>
</dbReference>
<comment type="caution">
    <text evidence="4">The sequence shown here is derived from an EMBL/GenBank/DDBJ whole genome shotgun (WGS) entry which is preliminary data.</text>
</comment>
<evidence type="ECO:0000256" key="2">
    <source>
        <dbReference type="SAM" id="SignalP"/>
    </source>
</evidence>
<evidence type="ECO:0000313" key="5">
    <source>
        <dbReference type="Proteomes" id="UP001152320"/>
    </source>
</evidence>
<dbReference type="InterPro" id="IPR007111">
    <property type="entry name" value="NACHT_NTPase"/>
</dbReference>
<organism evidence="4 5">
    <name type="scientific">Holothuria leucospilota</name>
    <name type="common">Black long sea cucumber</name>
    <name type="synonym">Mertensiothuria leucospilota</name>
    <dbReference type="NCBI Taxonomy" id="206669"/>
    <lineage>
        <taxon>Eukaryota</taxon>
        <taxon>Metazoa</taxon>
        <taxon>Echinodermata</taxon>
        <taxon>Eleutherozoa</taxon>
        <taxon>Echinozoa</taxon>
        <taxon>Holothuroidea</taxon>
        <taxon>Aspidochirotacea</taxon>
        <taxon>Aspidochirotida</taxon>
        <taxon>Holothuriidae</taxon>
        <taxon>Holothuria</taxon>
    </lineage>
</organism>
<keyword evidence="5" id="KW-1185">Reference proteome</keyword>
<dbReference type="Proteomes" id="UP001152320">
    <property type="component" value="Chromosome 19"/>
</dbReference>
<feature type="signal peptide" evidence="2">
    <location>
        <begin position="1"/>
        <end position="22"/>
    </location>
</feature>
<keyword evidence="1" id="KW-0472">Membrane</keyword>
<gene>
    <name evidence="4" type="ORF">HOLleu_36021</name>
</gene>
<name>A0A9Q1BFF6_HOLLE</name>
<dbReference type="InterPro" id="IPR027417">
    <property type="entry name" value="P-loop_NTPase"/>
</dbReference>
<dbReference type="InterPro" id="IPR013783">
    <property type="entry name" value="Ig-like_fold"/>
</dbReference>
<feature type="domain" description="Immunoglobulin" evidence="3">
    <location>
        <begin position="25"/>
        <end position="123"/>
    </location>
</feature>
<dbReference type="EMBL" id="JAIZAY010000019">
    <property type="protein sequence ID" value="KAJ8023553.1"/>
    <property type="molecule type" value="Genomic_DNA"/>
</dbReference>
<dbReference type="AlphaFoldDB" id="A0A9Q1BFF6"/>
<dbReference type="PANTHER" id="PTHR46312:SF2">
    <property type="entry name" value="NUCLEOTIDE-BINDING OLIGOMERIZATION DOMAIN-CONTAINING PROTEIN 2-LIKE"/>
    <property type="match status" value="1"/>
</dbReference>
<protein>
    <recommendedName>
        <fullName evidence="3">Immunoglobulin domain-containing protein</fullName>
    </recommendedName>
</protein>
<evidence type="ECO:0000313" key="4">
    <source>
        <dbReference type="EMBL" id="KAJ8023553.1"/>
    </source>
</evidence>
<sequence length="832" mass="93997">MDCTLLLLWSFLAFISLPISESSCPKLVLIEKNSKSTISCATESKEIAQAYWYRGSASRTSPILQLIDGERGGTELDKGRFEISDDGAMTILYASREHEAVYTFYAYFKDNTRENSTFKVYVTATPEPPCPHIDGCRPCTECNLQVNNNGTARCTLKGVRPKTTMKWTIESAKEVTLTPYPPVFTHDFTTDTWNVTVELSYTVFSCDEAAIVHCVAQDDYKLLKNSSSSSLKLQPNECTDGLSSNRTLLITAASVIFAALACSVMVFIFYRTKCKAGSQNHLIHMANIETQHAQPDENSDGQQKVKRLLHSLKKAYRHHCVLQPLPWGDAIPVKYGYADCYLRIKSGGEFINISSKALHTDKKLRKKEHVMIVGETRCGKTSLTKALIQNWLDEEHNDTILIYTSAKEMTENVSIINLLLQILPPDNDLSITDIHFVLTISNLWLLIDGIENLRGSLDKEMAGGNADVRESRPEMKRATENQVPNQQREELFSFPGNELSNLTVKQLLQGSNSSISTCVQVWVTSRGLVNAATLFLYQYFEVKICKFSEEQLETYIKKTCGYYFNLALLKKENDAWNTSEDQYSLKDSLLCKNDEAMSKQEEHVLPSEKAEEIEGSQEGKISNDENTIKITTDGLDITNEVNSKIQGVLDFIDNNDVYETFSSYPYLLVMIVHILAADSTSVLELPYRHIKNMTTLISTVISALEERFLLSKQNDHNNDINLIESTLEKLAFQATLEDDSILDKDSFERDLENISQTAIEIGFLQYSKHVSSNVDHLKELHVEFSVTCFEEYFAAKYIITQLEDTSYEDVMKTITEKQKTGVSKFVVLLKNT</sequence>